<organism evidence="1 2">
    <name type="scientific">Smallanthus sonchifolius</name>
    <dbReference type="NCBI Taxonomy" id="185202"/>
    <lineage>
        <taxon>Eukaryota</taxon>
        <taxon>Viridiplantae</taxon>
        <taxon>Streptophyta</taxon>
        <taxon>Embryophyta</taxon>
        <taxon>Tracheophyta</taxon>
        <taxon>Spermatophyta</taxon>
        <taxon>Magnoliopsida</taxon>
        <taxon>eudicotyledons</taxon>
        <taxon>Gunneridae</taxon>
        <taxon>Pentapetalae</taxon>
        <taxon>asterids</taxon>
        <taxon>campanulids</taxon>
        <taxon>Asterales</taxon>
        <taxon>Asteraceae</taxon>
        <taxon>Asteroideae</taxon>
        <taxon>Heliantheae alliance</taxon>
        <taxon>Millerieae</taxon>
        <taxon>Smallanthus</taxon>
    </lineage>
</organism>
<name>A0ACB9I869_9ASTR</name>
<gene>
    <name evidence="1" type="ORF">L1987_25966</name>
</gene>
<reference evidence="1 2" key="2">
    <citation type="journal article" date="2022" name="Mol. Ecol. Resour.">
        <title>The genomes of chicory, endive, great burdock and yacon provide insights into Asteraceae paleo-polyploidization history and plant inulin production.</title>
        <authorList>
            <person name="Fan W."/>
            <person name="Wang S."/>
            <person name="Wang H."/>
            <person name="Wang A."/>
            <person name="Jiang F."/>
            <person name="Liu H."/>
            <person name="Zhao H."/>
            <person name="Xu D."/>
            <person name="Zhang Y."/>
        </authorList>
    </citation>
    <scope>NUCLEOTIDE SEQUENCE [LARGE SCALE GENOMIC DNA]</scope>
    <source>
        <strain evidence="2">cv. Yunnan</strain>
        <tissue evidence="1">Leaves</tissue>
    </source>
</reference>
<proteinExistence type="predicted"/>
<accession>A0ACB9I869</accession>
<sequence length="450" mass="50428">MFGDLKSNPNFWLLCLIGEKGRTGLFGAVTEKRGYSVSRRTAGYLRRTFSSSATSSFLLNKRILHCSVHSSSPAIGIFWNISQLMDNDHLKVAEKEGYVEAPGAEVFKSAIRKSSRLQSKKALSSCSKYVFKSYNRNSKYTKKSSKASLYKDNPISESKIQEEKKHQFPHRNEINGVFSANTASMKSSTAVPSFQYHVRANEGICLVVDLNLKRSDWLKSMEKAVCVCQNHSKPAFESFRKEVECLGNRNNLKVSSPDKTSASDATMNSYVQNNFSIKSMSREDGKTLPSVVEKEVITESGSKRRWSKVDQNSELLPESFENSEEVQLSDFSSQQKGSLCSRTGKTCSENLLNSSTEVIQEAGGNHSRSTVKNEERINSAEGMEVSGREENASVISASDDGPKRKKRYYKSDNIHGQSHERILRSTQIFGGKIIERDGVIIWRSSRLHTK</sequence>
<reference evidence="2" key="1">
    <citation type="journal article" date="2022" name="Mol. Ecol. Resour.">
        <title>The genomes of chicory, endive, great burdock and yacon provide insights into Asteraceae palaeo-polyploidization history and plant inulin production.</title>
        <authorList>
            <person name="Fan W."/>
            <person name="Wang S."/>
            <person name="Wang H."/>
            <person name="Wang A."/>
            <person name="Jiang F."/>
            <person name="Liu H."/>
            <person name="Zhao H."/>
            <person name="Xu D."/>
            <person name="Zhang Y."/>
        </authorList>
    </citation>
    <scope>NUCLEOTIDE SEQUENCE [LARGE SCALE GENOMIC DNA]</scope>
    <source>
        <strain evidence="2">cv. Yunnan</strain>
    </source>
</reference>
<comment type="caution">
    <text evidence="1">The sequence shown here is derived from an EMBL/GenBank/DDBJ whole genome shotgun (WGS) entry which is preliminary data.</text>
</comment>
<evidence type="ECO:0000313" key="2">
    <source>
        <dbReference type="Proteomes" id="UP001056120"/>
    </source>
</evidence>
<evidence type="ECO:0000313" key="1">
    <source>
        <dbReference type="EMBL" id="KAI3804428.1"/>
    </source>
</evidence>
<protein>
    <submittedName>
        <fullName evidence="1">Uncharacterized protein</fullName>
    </submittedName>
</protein>
<dbReference type="EMBL" id="CM042026">
    <property type="protein sequence ID" value="KAI3804428.1"/>
    <property type="molecule type" value="Genomic_DNA"/>
</dbReference>
<keyword evidence="2" id="KW-1185">Reference proteome</keyword>
<dbReference type="Proteomes" id="UP001056120">
    <property type="component" value="Linkage Group LG09"/>
</dbReference>